<reference evidence="27" key="1">
    <citation type="submission" date="2021-01" db="EMBL/GenBank/DDBJ databases">
        <authorList>
            <person name="Corre E."/>
            <person name="Pelletier E."/>
            <person name="Niang G."/>
            <person name="Scheremetjew M."/>
            <person name="Finn R."/>
            <person name="Kale V."/>
            <person name="Holt S."/>
            <person name="Cochrane G."/>
            <person name="Meng A."/>
            <person name="Brown T."/>
            <person name="Cohen L."/>
        </authorList>
    </citation>
    <scope>NUCLEOTIDE SEQUENCE</scope>
    <source>
        <strain evidence="27">SoJaBio B1-5/56/2</strain>
    </source>
</reference>
<dbReference type="SUPFAM" id="SSF103473">
    <property type="entry name" value="MFS general substrate transporter"/>
    <property type="match status" value="1"/>
</dbReference>
<sequence length="473" mass="51484">MGKGKKNSINEDDGDWIEETDLGEEDKKEGGVLPWLILVCVCFITFGSYWCFDTPGAIYKQLRLWFGPETYNQQKNLLLYSVYSYPNVILAFFGGFIIDRVTGVRLGAILFCSLVLAGQTVFALGVQTRQYWLAVTGRFIFGLGGESLTVAQNTFCARWAPEGMLALWFGIVVSCSRIGSSINFIVTPKLAAIGVPVSVWAGVGTCILSMCACIGAASLDFYGRDRIKEDKSAAPPQLKGVLEFKPPVWVLFVTCVFFYGAVLTFYTVASNIMQNTGYLYSAQVASALLAIPNVVAIVGCPYFGWFVDQHGRALAFIIVASLMLMITHLGFLGNALDFWLIDPIPLLVWMGIAYSLGAASMWPIVSVAVPPKLVGTAYGAMCSIQNLGLAVFPQIVGAIGDSNPGTRGYALQLVFFVFVALLSAILSFGNIFLDKKFINGKMNASGEELQRINARLAAEKGDEDTLLFDDDEV</sequence>
<comment type="catalytic activity">
    <reaction evidence="19">
        <text>L-alanyl-L-lysine(out) = L-alanyl-L-lysine(in)</text>
        <dbReference type="Rhea" id="RHEA:79415"/>
        <dbReference type="ChEBI" id="CHEBI:192470"/>
    </reaction>
</comment>
<comment type="catalytic activity">
    <reaction evidence="17">
        <text>L-arginyl-glycine(out) = L-arginyl-glycine(in)</text>
        <dbReference type="Rhea" id="RHEA:79391"/>
        <dbReference type="ChEBI" id="CHEBI:229955"/>
    </reaction>
</comment>
<evidence type="ECO:0000256" key="13">
    <source>
        <dbReference type="ARBA" id="ARBA00044893"/>
    </source>
</evidence>
<evidence type="ECO:0000256" key="12">
    <source>
        <dbReference type="ARBA" id="ARBA00044891"/>
    </source>
</evidence>
<dbReference type="AlphaFoldDB" id="A0A7S4N5T0"/>
<evidence type="ECO:0000256" key="10">
    <source>
        <dbReference type="ARBA" id="ARBA00044881"/>
    </source>
</evidence>
<feature type="transmembrane region" description="Helical" evidence="25">
    <location>
        <begin position="32"/>
        <end position="52"/>
    </location>
</feature>
<feature type="transmembrane region" description="Helical" evidence="25">
    <location>
        <begin position="409"/>
        <end position="433"/>
    </location>
</feature>
<dbReference type="Pfam" id="PF07690">
    <property type="entry name" value="MFS_1"/>
    <property type="match status" value="1"/>
</dbReference>
<comment type="catalytic activity">
    <reaction evidence="8">
        <text>L-lysyl-L-alanine(out) = L-lysyl-L-alanine(in)</text>
        <dbReference type="Rhea" id="RHEA:79399"/>
        <dbReference type="ChEBI" id="CHEBI:229954"/>
    </reaction>
</comment>
<evidence type="ECO:0000256" key="1">
    <source>
        <dbReference type="ARBA" id="ARBA00004155"/>
    </source>
</evidence>
<feature type="transmembrane region" description="Helical" evidence="25">
    <location>
        <begin position="313"/>
        <end position="332"/>
    </location>
</feature>
<gene>
    <name evidence="27" type="ORF">NAES01612_LOCUS1043</name>
</gene>
<comment type="similarity">
    <text evidence="2">Belongs to the major facilitator superfamily.</text>
</comment>
<evidence type="ECO:0000313" key="27">
    <source>
        <dbReference type="EMBL" id="CAE2267180.1"/>
    </source>
</evidence>
<comment type="catalytic activity">
    <reaction evidence="13">
        <text>L-alpha-aminoacyl-L-lysine(out) = L-alpha-aminoacyl-L-lysine(in)</text>
        <dbReference type="Rhea" id="RHEA:79383"/>
        <dbReference type="ChEBI" id="CHEBI:229966"/>
    </reaction>
</comment>
<feature type="transmembrane region" description="Helical" evidence="25">
    <location>
        <begin position="344"/>
        <end position="365"/>
    </location>
</feature>
<keyword evidence="4 25" id="KW-0812">Transmembrane</keyword>
<evidence type="ECO:0000256" key="24">
    <source>
        <dbReference type="ARBA" id="ARBA00046376"/>
    </source>
</evidence>
<comment type="catalytic activity">
    <reaction evidence="15">
        <text>L-arginyl-L-alpha-amino acid(out) = L-arginyl-L-alpha-amino acid(in)</text>
        <dbReference type="Rhea" id="RHEA:79371"/>
        <dbReference type="ChEBI" id="CHEBI:84315"/>
    </reaction>
</comment>
<comment type="catalytic activity">
    <reaction evidence="9">
        <text>L-histidyl-glycine(out) = L-histidyl-glycine(in)</text>
        <dbReference type="Rhea" id="RHEA:79395"/>
        <dbReference type="ChEBI" id="CHEBI:229957"/>
    </reaction>
</comment>
<comment type="catalytic activity">
    <reaction evidence="18">
        <text>L-histidyl-L-alpha-amino acid(out) = L-histidyl-L-alpha-amino acid(in)</text>
        <dbReference type="Rhea" id="RHEA:79379"/>
        <dbReference type="ChEBI" id="CHEBI:229964"/>
    </reaction>
</comment>
<comment type="catalytic activity">
    <reaction evidence="10">
        <text>L-alpha-aminoacyl-L-arginine(out) = L-alpha-aminoacyl-L-arginine(in)</text>
        <dbReference type="Rhea" id="RHEA:79367"/>
        <dbReference type="ChEBI" id="CHEBI:229968"/>
    </reaction>
</comment>
<dbReference type="InterPro" id="IPR020846">
    <property type="entry name" value="MFS_dom"/>
</dbReference>
<evidence type="ECO:0000256" key="25">
    <source>
        <dbReference type="SAM" id="Phobius"/>
    </source>
</evidence>
<evidence type="ECO:0000256" key="7">
    <source>
        <dbReference type="ARBA" id="ARBA00023228"/>
    </source>
</evidence>
<feature type="transmembrane region" description="Helical" evidence="25">
    <location>
        <begin position="104"/>
        <end position="126"/>
    </location>
</feature>
<evidence type="ECO:0000256" key="2">
    <source>
        <dbReference type="ARBA" id="ARBA00008335"/>
    </source>
</evidence>
<evidence type="ECO:0000256" key="21">
    <source>
        <dbReference type="ARBA" id="ARBA00044985"/>
    </source>
</evidence>
<dbReference type="GO" id="GO:0005765">
    <property type="term" value="C:lysosomal membrane"/>
    <property type="evidence" value="ECO:0007669"/>
    <property type="project" value="UniProtKB-SubCell"/>
</dbReference>
<keyword evidence="6 25" id="KW-0472">Membrane</keyword>
<dbReference type="PROSITE" id="PS50850">
    <property type="entry name" value="MFS"/>
    <property type="match status" value="1"/>
</dbReference>
<feature type="domain" description="Major facilitator superfamily (MFS) profile" evidence="26">
    <location>
        <begin position="37"/>
        <end position="437"/>
    </location>
</feature>
<comment type="function">
    <text evidence="23">Lysosomal dipeptide uniporter that selectively exports lysine, arginine or histidine-containing dipeptides with a net positive charge from the lysosome lumen into the cytosol. Could play a role in a specific type of protein O-glycosylation indirectly regulating macrophages migration and tissue invasion. Also essential for liver homeostasis.</text>
</comment>
<dbReference type="InterPro" id="IPR036259">
    <property type="entry name" value="MFS_trans_sf"/>
</dbReference>
<evidence type="ECO:0000256" key="4">
    <source>
        <dbReference type="ARBA" id="ARBA00022692"/>
    </source>
</evidence>
<dbReference type="InterPro" id="IPR052187">
    <property type="entry name" value="MFSD1"/>
</dbReference>
<feature type="transmembrane region" description="Helical" evidence="25">
    <location>
        <begin position="248"/>
        <end position="268"/>
    </location>
</feature>
<evidence type="ECO:0000256" key="22">
    <source>
        <dbReference type="ARBA" id="ARBA00045018"/>
    </source>
</evidence>
<dbReference type="GO" id="GO:0022857">
    <property type="term" value="F:transmembrane transporter activity"/>
    <property type="evidence" value="ECO:0007669"/>
    <property type="project" value="InterPro"/>
</dbReference>
<evidence type="ECO:0000256" key="8">
    <source>
        <dbReference type="ARBA" id="ARBA00044876"/>
    </source>
</evidence>
<organism evidence="27">
    <name type="scientific">Paramoeba aestuarina</name>
    <dbReference type="NCBI Taxonomy" id="180227"/>
    <lineage>
        <taxon>Eukaryota</taxon>
        <taxon>Amoebozoa</taxon>
        <taxon>Discosea</taxon>
        <taxon>Flabellinia</taxon>
        <taxon>Dactylopodida</taxon>
        <taxon>Paramoebidae</taxon>
        <taxon>Paramoeba</taxon>
    </lineage>
</organism>
<keyword evidence="3" id="KW-0813">Transport</keyword>
<name>A0A7S4N5T0_9EUKA</name>
<dbReference type="PANTHER" id="PTHR23512">
    <property type="entry name" value="MAJOR FACILITATOR SUPERFAMILY DOMAIN-CONTAINING PROTEIN 1"/>
    <property type="match status" value="1"/>
</dbReference>
<comment type="catalytic activity">
    <reaction evidence="16">
        <text>L-lysyl-L-lysine(out) = L-lysyl-L-lysine(in)</text>
        <dbReference type="Rhea" id="RHEA:79403"/>
        <dbReference type="ChEBI" id="CHEBI:229956"/>
    </reaction>
</comment>
<feature type="transmembrane region" description="Helical" evidence="25">
    <location>
        <begin position="77"/>
        <end position="98"/>
    </location>
</feature>
<evidence type="ECO:0000256" key="3">
    <source>
        <dbReference type="ARBA" id="ARBA00022448"/>
    </source>
</evidence>
<evidence type="ECO:0000256" key="16">
    <source>
        <dbReference type="ARBA" id="ARBA00044900"/>
    </source>
</evidence>
<keyword evidence="7" id="KW-0458">Lysosome</keyword>
<evidence type="ECO:0000259" key="26">
    <source>
        <dbReference type="PROSITE" id="PS50850"/>
    </source>
</evidence>
<evidence type="ECO:0000256" key="17">
    <source>
        <dbReference type="ARBA" id="ARBA00044903"/>
    </source>
</evidence>
<comment type="subunit">
    <text evidence="24">Homodimer. Interacts with lysosomal protein GLMP (via lumenal domain); the interaction starts while both proteins are still in the endoplasmic reticulum and is required for stabilization of MFSD1 in lysosomes but has no direct effect on its targeting to lysosomes or transporter activity.</text>
</comment>
<evidence type="ECO:0000256" key="14">
    <source>
        <dbReference type="ARBA" id="ARBA00044898"/>
    </source>
</evidence>
<feature type="transmembrane region" description="Helical" evidence="25">
    <location>
        <begin position="377"/>
        <end position="397"/>
    </location>
</feature>
<evidence type="ECO:0000256" key="23">
    <source>
        <dbReference type="ARBA" id="ARBA00045709"/>
    </source>
</evidence>
<feature type="transmembrane region" description="Helical" evidence="25">
    <location>
        <begin position="165"/>
        <end position="186"/>
    </location>
</feature>
<feature type="transmembrane region" description="Helical" evidence="25">
    <location>
        <begin position="280"/>
        <end position="306"/>
    </location>
</feature>
<evidence type="ECO:0000256" key="15">
    <source>
        <dbReference type="ARBA" id="ARBA00044899"/>
    </source>
</evidence>
<dbReference type="EMBL" id="HBKR01001664">
    <property type="protein sequence ID" value="CAE2267180.1"/>
    <property type="molecule type" value="Transcribed_RNA"/>
</dbReference>
<evidence type="ECO:0000256" key="20">
    <source>
        <dbReference type="ARBA" id="ARBA00044924"/>
    </source>
</evidence>
<comment type="catalytic activity">
    <reaction evidence="11">
        <text>L-alpha-aminoacyl-L-histidine(out) = L-alpha-aminoacyl-L-histidine(in)</text>
        <dbReference type="Rhea" id="RHEA:79375"/>
        <dbReference type="ChEBI" id="CHEBI:229967"/>
    </reaction>
</comment>
<comment type="subcellular location">
    <subcellularLocation>
        <location evidence="1">Lysosome membrane</location>
        <topology evidence="1">Multi-pass membrane protein</topology>
    </subcellularLocation>
</comment>
<accession>A0A7S4N5T0</accession>
<comment type="catalytic activity">
    <reaction evidence="12">
        <text>L-lysyl-L-alpha-amino acid(out) = L-lysyl-L-alpha-amino acid(in)</text>
        <dbReference type="Rhea" id="RHEA:79387"/>
        <dbReference type="ChEBI" id="CHEBI:229965"/>
    </reaction>
</comment>
<dbReference type="Gene3D" id="1.20.1250.20">
    <property type="entry name" value="MFS general substrate transporter like domains"/>
    <property type="match status" value="2"/>
</dbReference>
<dbReference type="PANTHER" id="PTHR23512:SF3">
    <property type="entry name" value="MAJOR FACILITATOR SUPERFAMILY DOMAIN-CONTAINING PROTEIN 1"/>
    <property type="match status" value="1"/>
</dbReference>
<keyword evidence="5 25" id="KW-1133">Transmembrane helix</keyword>
<feature type="transmembrane region" description="Helical" evidence="25">
    <location>
        <begin position="198"/>
        <end position="222"/>
    </location>
</feature>
<evidence type="ECO:0000256" key="6">
    <source>
        <dbReference type="ARBA" id="ARBA00023136"/>
    </source>
</evidence>
<evidence type="ECO:0000256" key="5">
    <source>
        <dbReference type="ARBA" id="ARBA00022989"/>
    </source>
</evidence>
<evidence type="ECO:0000256" key="18">
    <source>
        <dbReference type="ARBA" id="ARBA00044912"/>
    </source>
</evidence>
<evidence type="ECO:0000256" key="19">
    <source>
        <dbReference type="ARBA" id="ARBA00044919"/>
    </source>
</evidence>
<dbReference type="InterPro" id="IPR011701">
    <property type="entry name" value="MFS"/>
</dbReference>
<proteinExistence type="inferred from homology"/>
<comment type="catalytic activity">
    <reaction evidence="14">
        <text>L-aspartyl-L-lysine(out) = L-aspartyl-L-lysine(in)</text>
        <dbReference type="Rhea" id="RHEA:79411"/>
        <dbReference type="ChEBI" id="CHEBI:229953"/>
    </reaction>
</comment>
<evidence type="ECO:0000256" key="11">
    <source>
        <dbReference type="ARBA" id="ARBA00044884"/>
    </source>
</evidence>
<protein>
    <recommendedName>
        <fullName evidence="21">Lysosomal dipeptide transporter MFSD1</fullName>
    </recommendedName>
    <alternativeName>
        <fullName evidence="22">Major facilitator superfamily domain-containing protein 1</fullName>
    </alternativeName>
</protein>
<evidence type="ECO:0000256" key="9">
    <source>
        <dbReference type="ARBA" id="ARBA00044878"/>
    </source>
</evidence>
<comment type="catalytic activity">
    <reaction evidence="20">
        <text>L-lysyl-glycine(out) = L-lysyl-glycine(in)</text>
        <dbReference type="Rhea" id="RHEA:79407"/>
        <dbReference type="ChEBI" id="CHEBI:191202"/>
    </reaction>
</comment>